<dbReference type="Gene3D" id="3.40.50.200">
    <property type="entry name" value="Peptidase S8/S53 domain"/>
    <property type="match status" value="1"/>
</dbReference>
<evidence type="ECO:0000256" key="1">
    <source>
        <dbReference type="ARBA" id="ARBA00011073"/>
    </source>
</evidence>
<comment type="caution">
    <text evidence="7">The sequence shown here is derived from an EMBL/GenBank/DDBJ whole genome shotgun (WGS) entry which is preliminary data.</text>
</comment>
<sequence>MLFVNAAGNEGINLDEKDVFPNDAVGIGPEVSDTFITVGALEPKYGSGIVAGFSNYGKVNVDVFAPGAKVYSTVPENEYDTKGGTSMAAPAVAGVAALIRSYYPKLSAAQVKQIIMESGLAVKSKVIVGGDTNDIKPFADLSKSSKMVNAYNALILASKTH</sequence>
<accession>A0A090X4Y8</accession>
<evidence type="ECO:0000313" key="8">
    <source>
        <dbReference type="Proteomes" id="UP000029643"/>
    </source>
</evidence>
<organism evidence="7 8">
    <name type="scientific">Algibacter lectus</name>
    <dbReference type="NCBI Taxonomy" id="221126"/>
    <lineage>
        <taxon>Bacteria</taxon>
        <taxon>Pseudomonadati</taxon>
        <taxon>Bacteroidota</taxon>
        <taxon>Flavobacteriia</taxon>
        <taxon>Flavobacteriales</taxon>
        <taxon>Flavobacteriaceae</taxon>
        <taxon>Algibacter</taxon>
    </lineage>
</organism>
<dbReference type="EMBL" id="BBNU01000003">
    <property type="protein sequence ID" value="GAL78607.1"/>
    <property type="molecule type" value="Genomic_DNA"/>
</dbReference>
<reference evidence="7 8" key="1">
    <citation type="journal article" date="2014" name="Genome Announc.">
        <title>Draft Genome Sequences of Marine Flavobacterium Algibacter lectus Strains SS8 and NR4.</title>
        <authorList>
            <person name="Takatani N."/>
            <person name="Nakanishi M."/>
            <person name="Meirelles P."/>
            <person name="Mino S."/>
            <person name="Suda W."/>
            <person name="Oshima K."/>
            <person name="Hattori M."/>
            <person name="Ohkuma M."/>
            <person name="Hosokawa M."/>
            <person name="Miyashita K."/>
            <person name="Thompson F.L."/>
            <person name="Niwa A."/>
            <person name="Sawabe T."/>
            <person name="Sawabe T."/>
        </authorList>
    </citation>
    <scope>NUCLEOTIDE SEQUENCE [LARGE SCALE GENOMIC DNA]</scope>
    <source>
        <strain evidence="8">JCM19274</strain>
    </source>
</reference>
<gene>
    <name evidence="7" type="ORF">JCM19274_1071</name>
</gene>
<evidence type="ECO:0000256" key="3">
    <source>
        <dbReference type="ARBA" id="ARBA00022801"/>
    </source>
</evidence>
<dbReference type="InterPro" id="IPR023828">
    <property type="entry name" value="Peptidase_S8_Ser-AS"/>
</dbReference>
<dbReference type="GO" id="GO:0005615">
    <property type="term" value="C:extracellular space"/>
    <property type="evidence" value="ECO:0007669"/>
    <property type="project" value="TreeGrafter"/>
</dbReference>
<evidence type="ECO:0000313" key="7">
    <source>
        <dbReference type="EMBL" id="GAL78607.1"/>
    </source>
</evidence>
<dbReference type="Proteomes" id="UP000029643">
    <property type="component" value="Unassembled WGS sequence"/>
</dbReference>
<protein>
    <submittedName>
        <fullName evidence="7">Protease</fullName>
    </submittedName>
</protein>
<comment type="similarity">
    <text evidence="1 5">Belongs to the peptidase S8 family.</text>
</comment>
<evidence type="ECO:0000259" key="6">
    <source>
        <dbReference type="Pfam" id="PF00082"/>
    </source>
</evidence>
<dbReference type="Pfam" id="PF00082">
    <property type="entry name" value="Peptidase_S8"/>
    <property type="match status" value="1"/>
</dbReference>
<dbReference type="PANTHER" id="PTHR43806:SF11">
    <property type="entry name" value="CEREVISIN-RELATED"/>
    <property type="match status" value="1"/>
</dbReference>
<evidence type="ECO:0000256" key="4">
    <source>
        <dbReference type="ARBA" id="ARBA00022825"/>
    </source>
</evidence>
<evidence type="ECO:0000256" key="2">
    <source>
        <dbReference type="ARBA" id="ARBA00022670"/>
    </source>
</evidence>
<dbReference type="GO" id="GO:0006508">
    <property type="term" value="P:proteolysis"/>
    <property type="evidence" value="ECO:0007669"/>
    <property type="project" value="UniProtKB-KW"/>
</dbReference>
<dbReference type="SUPFAM" id="SSF52743">
    <property type="entry name" value="Subtilisin-like"/>
    <property type="match status" value="1"/>
</dbReference>
<feature type="domain" description="Peptidase S8/S53" evidence="6">
    <location>
        <begin position="1"/>
        <end position="119"/>
    </location>
</feature>
<dbReference type="GO" id="GO:0004252">
    <property type="term" value="F:serine-type endopeptidase activity"/>
    <property type="evidence" value="ECO:0007669"/>
    <property type="project" value="InterPro"/>
</dbReference>
<dbReference type="InterPro" id="IPR036852">
    <property type="entry name" value="Peptidase_S8/S53_dom_sf"/>
</dbReference>
<keyword evidence="4" id="KW-0720">Serine protease</keyword>
<proteinExistence type="inferred from homology"/>
<name>A0A090X4Y8_9FLAO</name>
<dbReference type="InterPro" id="IPR000209">
    <property type="entry name" value="Peptidase_S8/S53_dom"/>
</dbReference>
<comment type="caution">
    <text evidence="5">Lacks conserved residue(s) required for the propagation of feature annotation.</text>
</comment>
<dbReference type="PROSITE" id="PS51892">
    <property type="entry name" value="SUBTILASE"/>
    <property type="match status" value="1"/>
</dbReference>
<dbReference type="PROSITE" id="PS00138">
    <property type="entry name" value="SUBTILASE_SER"/>
    <property type="match status" value="1"/>
</dbReference>
<dbReference type="PANTHER" id="PTHR43806">
    <property type="entry name" value="PEPTIDASE S8"/>
    <property type="match status" value="1"/>
</dbReference>
<keyword evidence="3" id="KW-0378">Hydrolase</keyword>
<evidence type="ECO:0000256" key="5">
    <source>
        <dbReference type="PROSITE-ProRule" id="PRU01240"/>
    </source>
</evidence>
<keyword evidence="2 7" id="KW-0645">Protease</keyword>
<dbReference type="InterPro" id="IPR050131">
    <property type="entry name" value="Peptidase_S8_subtilisin-like"/>
</dbReference>
<dbReference type="AlphaFoldDB" id="A0A090X4Y8"/>